<accession>A0A667GNL2</accession>
<keyword evidence="1" id="KW-0175">Coiled coil</keyword>
<dbReference type="AlphaFoldDB" id="A0A667GNL2"/>
<dbReference type="Ensembl" id="ENSLCNT00005016925.1">
    <property type="protein sequence ID" value="ENSLCNP00005015129.1"/>
    <property type="gene ID" value="ENSLCNG00005009920.1"/>
</dbReference>
<feature type="coiled-coil region" evidence="1">
    <location>
        <begin position="43"/>
        <end position="84"/>
    </location>
</feature>
<gene>
    <name evidence="3" type="primary">UBXN11</name>
</gene>
<protein>
    <submittedName>
        <fullName evidence="3">UBX domain protein 11</fullName>
    </submittedName>
</protein>
<feature type="region of interest" description="Disordered" evidence="2">
    <location>
        <begin position="1"/>
        <end position="24"/>
    </location>
</feature>
<dbReference type="PANTHER" id="PTHR23333:SF4">
    <property type="entry name" value="UBX DOMAIN-CONTAINING PROTEIN 11"/>
    <property type="match status" value="1"/>
</dbReference>
<dbReference type="SUPFAM" id="SSF102848">
    <property type="entry name" value="NSFL1 (p97 ATPase) cofactor p47, SEP domain"/>
    <property type="match status" value="1"/>
</dbReference>
<proteinExistence type="predicted"/>
<keyword evidence="4" id="KW-1185">Reference proteome</keyword>
<name>A0A667GNL2_LYNCA</name>
<dbReference type="Proteomes" id="UP000472241">
    <property type="component" value="Unplaced"/>
</dbReference>
<evidence type="ECO:0000313" key="4">
    <source>
        <dbReference type="Proteomes" id="UP000472241"/>
    </source>
</evidence>
<reference evidence="3" key="2">
    <citation type="submission" date="2025-09" db="UniProtKB">
        <authorList>
            <consortium name="Ensembl"/>
        </authorList>
    </citation>
    <scope>IDENTIFICATION</scope>
</reference>
<feature type="region of interest" description="Disordered" evidence="2">
    <location>
        <begin position="124"/>
        <end position="144"/>
    </location>
</feature>
<dbReference type="GO" id="GO:0043161">
    <property type="term" value="P:proteasome-mediated ubiquitin-dependent protein catabolic process"/>
    <property type="evidence" value="ECO:0007669"/>
    <property type="project" value="TreeGrafter"/>
</dbReference>
<feature type="compositionally biased region" description="Acidic residues" evidence="2">
    <location>
        <begin position="124"/>
        <end position="141"/>
    </location>
</feature>
<feature type="region of interest" description="Disordered" evidence="2">
    <location>
        <begin position="262"/>
        <end position="285"/>
    </location>
</feature>
<organism evidence="3 4">
    <name type="scientific">Lynx canadensis</name>
    <name type="common">Canada lynx</name>
    <name type="synonym">Felis canadensis</name>
    <dbReference type="NCBI Taxonomy" id="61383"/>
    <lineage>
        <taxon>Eukaryota</taxon>
        <taxon>Metazoa</taxon>
        <taxon>Chordata</taxon>
        <taxon>Craniata</taxon>
        <taxon>Vertebrata</taxon>
        <taxon>Euteleostomi</taxon>
        <taxon>Mammalia</taxon>
        <taxon>Eutheria</taxon>
        <taxon>Laurasiatheria</taxon>
        <taxon>Carnivora</taxon>
        <taxon>Feliformia</taxon>
        <taxon>Felidae</taxon>
        <taxon>Felinae</taxon>
        <taxon>Lynx</taxon>
    </lineage>
</organism>
<evidence type="ECO:0000313" key="3">
    <source>
        <dbReference type="Ensembl" id="ENSLCNP00005015129.1"/>
    </source>
</evidence>
<sequence>MSSPLASLGKTRRVPLESEPVNPGRRGIKIYGDVPVFHDSELVATLSRKLRDLEQQVKAQTDELLSKDRKIRALEEMLQTLREHQGKVTLQRQKQLETTCLQLQRQVGEMERFLSDYGLQWVGEPEDQEDSEDNSDSEDGNTDWMTAKKFWKPGDSLAPPEVDFDRLLASLKDLSELVVEGDTQVTPMPGGARLHVLEPIPLKLYRNGLMMFDGPFRPFHDPSTQVGGVGRGDRPLWCPCPLPLLTISWWWGAQPTPHRYPSPRATCRNNPSPPPSPGALNMCRM</sequence>
<dbReference type="PANTHER" id="PTHR23333">
    <property type="entry name" value="UBX DOMAIN CONTAINING PROTEIN"/>
    <property type="match status" value="1"/>
</dbReference>
<reference evidence="3" key="1">
    <citation type="submission" date="2025-08" db="UniProtKB">
        <authorList>
            <consortium name="Ensembl"/>
        </authorList>
    </citation>
    <scope>IDENTIFICATION</scope>
</reference>
<evidence type="ECO:0000256" key="2">
    <source>
        <dbReference type="SAM" id="MobiDB-lite"/>
    </source>
</evidence>
<evidence type="ECO:0000256" key="1">
    <source>
        <dbReference type="SAM" id="Coils"/>
    </source>
</evidence>
<dbReference type="GO" id="GO:0043130">
    <property type="term" value="F:ubiquitin binding"/>
    <property type="evidence" value="ECO:0007669"/>
    <property type="project" value="TreeGrafter"/>
</dbReference>
<dbReference type="InterPro" id="IPR036241">
    <property type="entry name" value="NSFL1C_SEP_dom_sf"/>
</dbReference>